<feature type="region of interest" description="Disordered" evidence="1">
    <location>
        <begin position="89"/>
        <end position="110"/>
    </location>
</feature>
<dbReference type="GO" id="GO:0032259">
    <property type="term" value="P:methylation"/>
    <property type="evidence" value="ECO:0007669"/>
    <property type="project" value="UniProtKB-KW"/>
</dbReference>
<reference evidence="3" key="3">
    <citation type="journal article" date="2016" name="Gigascience">
        <title>De novo construction of an expanded transcriptome assembly for the western tarnished plant bug, Lygus hesperus.</title>
        <authorList>
            <person name="Tassone E.E."/>
            <person name="Geib S.M."/>
            <person name="Hall B."/>
            <person name="Fabrick J.A."/>
            <person name="Brent C.S."/>
            <person name="Hull J.J."/>
        </authorList>
    </citation>
    <scope>NUCLEOTIDE SEQUENCE</scope>
</reference>
<evidence type="ECO:0000313" key="2">
    <source>
        <dbReference type="EMBL" id="JAG24352.1"/>
    </source>
</evidence>
<proteinExistence type="predicted"/>
<reference evidence="2" key="1">
    <citation type="journal article" date="2014" name="PLoS ONE">
        <title>Transcriptome-Based Identification of ABC Transporters in the Western Tarnished Plant Bug Lygus hesperus.</title>
        <authorList>
            <person name="Hull J.J."/>
            <person name="Chaney K."/>
            <person name="Geib S.M."/>
            <person name="Fabrick J.A."/>
            <person name="Brent C.S."/>
            <person name="Walsh D."/>
            <person name="Lavine L.C."/>
        </authorList>
    </citation>
    <scope>NUCLEOTIDE SEQUENCE</scope>
</reference>
<keyword evidence="2" id="KW-0808">Transferase</keyword>
<reference evidence="2" key="2">
    <citation type="submission" date="2014-07" db="EMBL/GenBank/DDBJ databases">
        <authorList>
            <person name="Hull J."/>
        </authorList>
    </citation>
    <scope>NUCLEOTIDE SEQUENCE</scope>
</reference>
<keyword evidence="2" id="KW-0489">Methyltransferase</keyword>
<sequence>MVLVPAHMHEHHRDAVAVQTMLRVDTEDGTTDGVGVEVDAITRTESKTSTVERDPVVAWVPTPQHKWTSAVEFARLRHVADAAVLGQPTATGVRRSVQRIGRRRHRRERQ</sequence>
<dbReference type="GO" id="GO:0008168">
    <property type="term" value="F:methyltransferase activity"/>
    <property type="evidence" value="ECO:0007669"/>
    <property type="project" value="UniProtKB-KW"/>
</dbReference>
<evidence type="ECO:0000313" key="3">
    <source>
        <dbReference type="EMBL" id="JAQ11063.1"/>
    </source>
</evidence>
<accession>A0A0A9XUE2</accession>
<feature type="compositionally biased region" description="Basic residues" evidence="1">
    <location>
        <begin position="96"/>
        <end position="110"/>
    </location>
</feature>
<organism evidence="2">
    <name type="scientific">Lygus hesperus</name>
    <name type="common">Western plant bug</name>
    <dbReference type="NCBI Taxonomy" id="30085"/>
    <lineage>
        <taxon>Eukaryota</taxon>
        <taxon>Metazoa</taxon>
        <taxon>Ecdysozoa</taxon>
        <taxon>Arthropoda</taxon>
        <taxon>Hexapoda</taxon>
        <taxon>Insecta</taxon>
        <taxon>Pterygota</taxon>
        <taxon>Neoptera</taxon>
        <taxon>Paraneoptera</taxon>
        <taxon>Hemiptera</taxon>
        <taxon>Heteroptera</taxon>
        <taxon>Panheteroptera</taxon>
        <taxon>Cimicomorpha</taxon>
        <taxon>Miridae</taxon>
        <taxon>Mirini</taxon>
        <taxon>Lygus</taxon>
    </lineage>
</organism>
<name>A0A0A9XUE2_LYGHE</name>
<evidence type="ECO:0000256" key="1">
    <source>
        <dbReference type="SAM" id="MobiDB-lite"/>
    </source>
</evidence>
<gene>
    <name evidence="2" type="primary">rsmA_15</name>
    <name evidence="2" type="ORF">CM83_100376</name>
    <name evidence="3" type="ORF">g.15138</name>
</gene>
<dbReference type="EMBL" id="GBHO01019252">
    <property type="protein sequence ID" value="JAG24352.1"/>
    <property type="molecule type" value="Transcribed_RNA"/>
</dbReference>
<dbReference type="AlphaFoldDB" id="A0A0A9XUE2"/>
<protein>
    <submittedName>
        <fullName evidence="2">Putative ribosomal RNA small subunit methyltransferase A</fullName>
    </submittedName>
</protein>
<dbReference type="EMBL" id="GDHC01007566">
    <property type="protein sequence ID" value="JAQ11063.1"/>
    <property type="molecule type" value="Transcribed_RNA"/>
</dbReference>